<comment type="similarity">
    <text evidence="2">Belongs to the DedA family.</text>
</comment>
<sequence>MLTEALDFLGSFGIWGLLLATAIEASALPFPGALFVLIYGYIFQANPWNLVLIGAANSVVYTIFSMIPYYIGSRIEQFTKKKLDEKKIEKAQKWFKKYGEWSIALSRPTSLGNYVSFISGMSQIKPWRFLFFTFIGVFPWNTLLLFVGHLGTLDSVQNFLTMSSRIGYILFGVIAIALVIWLIVKKSKQKQESQHHCEKG</sequence>
<comment type="caution">
    <text evidence="9">The sequence shown here is derived from an EMBL/GenBank/DDBJ whole genome shotgun (WGS) entry which is preliminary data.</text>
</comment>
<organism evidence="9 10">
    <name type="scientific">Hazenella coriacea</name>
    <dbReference type="NCBI Taxonomy" id="1179467"/>
    <lineage>
        <taxon>Bacteria</taxon>
        <taxon>Bacillati</taxon>
        <taxon>Bacillota</taxon>
        <taxon>Bacilli</taxon>
        <taxon>Bacillales</taxon>
        <taxon>Thermoactinomycetaceae</taxon>
        <taxon>Hazenella</taxon>
    </lineage>
</organism>
<dbReference type="GO" id="GO:0005886">
    <property type="term" value="C:plasma membrane"/>
    <property type="evidence" value="ECO:0007669"/>
    <property type="project" value="UniProtKB-SubCell"/>
</dbReference>
<dbReference type="EMBL" id="SMAG01000003">
    <property type="protein sequence ID" value="TCS94806.1"/>
    <property type="molecule type" value="Genomic_DNA"/>
</dbReference>
<dbReference type="RefSeq" id="WP_131924190.1">
    <property type="nucleotide sequence ID" value="NZ_SMAG01000003.1"/>
</dbReference>
<evidence type="ECO:0000256" key="2">
    <source>
        <dbReference type="ARBA" id="ARBA00010792"/>
    </source>
</evidence>
<dbReference type="Pfam" id="PF09335">
    <property type="entry name" value="VTT_dom"/>
    <property type="match status" value="1"/>
</dbReference>
<accession>A0A4R3LBB1</accession>
<proteinExistence type="inferred from homology"/>
<protein>
    <submittedName>
        <fullName evidence="9">Membrane protein DedA with SNARE-associated domain</fullName>
    </submittedName>
</protein>
<evidence type="ECO:0000256" key="1">
    <source>
        <dbReference type="ARBA" id="ARBA00004651"/>
    </source>
</evidence>
<reference evidence="9 10" key="1">
    <citation type="submission" date="2019-03" db="EMBL/GenBank/DDBJ databases">
        <title>Genomic Encyclopedia of Type Strains, Phase IV (KMG-IV): sequencing the most valuable type-strain genomes for metagenomic binning, comparative biology and taxonomic classification.</title>
        <authorList>
            <person name="Goeker M."/>
        </authorList>
    </citation>
    <scope>NUCLEOTIDE SEQUENCE [LARGE SCALE GENOMIC DNA]</scope>
    <source>
        <strain evidence="9 10">DSM 45707</strain>
    </source>
</reference>
<evidence type="ECO:0000313" key="9">
    <source>
        <dbReference type="EMBL" id="TCS94806.1"/>
    </source>
</evidence>
<keyword evidence="10" id="KW-1185">Reference proteome</keyword>
<feature type="transmembrane region" description="Helical" evidence="7">
    <location>
        <begin position="48"/>
        <end position="71"/>
    </location>
</feature>
<dbReference type="PANTHER" id="PTHR42709">
    <property type="entry name" value="ALKALINE PHOSPHATASE LIKE PROTEIN"/>
    <property type="match status" value="1"/>
</dbReference>
<feature type="domain" description="VTT" evidence="8">
    <location>
        <begin position="30"/>
        <end position="149"/>
    </location>
</feature>
<evidence type="ECO:0000259" key="8">
    <source>
        <dbReference type="Pfam" id="PF09335"/>
    </source>
</evidence>
<feature type="transmembrane region" description="Helical" evidence="7">
    <location>
        <begin position="12"/>
        <end position="42"/>
    </location>
</feature>
<evidence type="ECO:0000256" key="4">
    <source>
        <dbReference type="ARBA" id="ARBA00022692"/>
    </source>
</evidence>
<dbReference type="OrthoDB" id="9813426at2"/>
<feature type="transmembrane region" description="Helical" evidence="7">
    <location>
        <begin position="129"/>
        <end position="146"/>
    </location>
</feature>
<keyword evidence="6 7" id="KW-0472">Membrane</keyword>
<dbReference type="PANTHER" id="PTHR42709:SF6">
    <property type="entry name" value="UNDECAPRENYL PHOSPHATE TRANSPORTER A"/>
    <property type="match status" value="1"/>
</dbReference>
<dbReference type="InterPro" id="IPR032816">
    <property type="entry name" value="VTT_dom"/>
</dbReference>
<evidence type="ECO:0000313" key="10">
    <source>
        <dbReference type="Proteomes" id="UP000294937"/>
    </source>
</evidence>
<keyword evidence="4 7" id="KW-0812">Transmembrane</keyword>
<evidence type="ECO:0000256" key="7">
    <source>
        <dbReference type="SAM" id="Phobius"/>
    </source>
</evidence>
<evidence type="ECO:0000256" key="6">
    <source>
        <dbReference type="ARBA" id="ARBA00023136"/>
    </source>
</evidence>
<feature type="transmembrane region" description="Helical" evidence="7">
    <location>
        <begin position="166"/>
        <end position="184"/>
    </location>
</feature>
<keyword evidence="5 7" id="KW-1133">Transmembrane helix</keyword>
<dbReference type="Proteomes" id="UP000294937">
    <property type="component" value="Unassembled WGS sequence"/>
</dbReference>
<gene>
    <name evidence="9" type="ORF">EDD58_103228</name>
</gene>
<name>A0A4R3LBB1_9BACL</name>
<dbReference type="InterPro" id="IPR051311">
    <property type="entry name" value="DedA_domain"/>
</dbReference>
<evidence type="ECO:0000256" key="5">
    <source>
        <dbReference type="ARBA" id="ARBA00022989"/>
    </source>
</evidence>
<keyword evidence="3" id="KW-1003">Cell membrane</keyword>
<comment type="subcellular location">
    <subcellularLocation>
        <location evidence="1">Cell membrane</location>
        <topology evidence="1">Multi-pass membrane protein</topology>
    </subcellularLocation>
</comment>
<dbReference type="AlphaFoldDB" id="A0A4R3LBB1"/>
<evidence type="ECO:0000256" key="3">
    <source>
        <dbReference type="ARBA" id="ARBA00022475"/>
    </source>
</evidence>